<organism evidence="1">
    <name type="scientific">Tetraselmis sp. GSL018</name>
    <dbReference type="NCBI Taxonomy" id="582737"/>
    <lineage>
        <taxon>Eukaryota</taxon>
        <taxon>Viridiplantae</taxon>
        <taxon>Chlorophyta</taxon>
        <taxon>core chlorophytes</taxon>
        <taxon>Chlorodendrophyceae</taxon>
        <taxon>Chlorodendrales</taxon>
        <taxon>Chlorodendraceae</taxon>
        <taxon>Tetraselmis</taxon>
    </lineage>
</organism>
<name>A0A061SCD7_9CHLO</name>
<dbReference type="EMBL" id="GBEZ01004546">
    <property type="protein sequence ID" value="JAC80679.1"/>
    <property type="molecule type" value="Transcribed_RNA"/>
</dbReference>
<accession>A0A061SCD7</accession>
<gene>
    <name evidence="1" type="ORF">TSPGSL018_9735</name>
</gene>
<sequence>MADARRYPEPREVCGAYACPQVRRLHFLPLQQREIRRGARPGKDCLQGLCRGGQCPAGGSTCQCGNTGSVPARRPVREAAAALKELRPQVLGHEAQMELGRLRHGHELLGRRAGPVAEQGDLNLVGPEAVLLHHKALDTWVASEVLSVLWVIRYCSSADGQE</sequence>
<reference evidence="1" key="1">
    <citation type="submission" date="2014-05" db="EMBL/GenBank/DDBJ databases">
        <title>The transcriptome of the halophilic microalga Tetraselmis sp. GSL018 isolated from the Great Salt Lake, Utah.</title>
        <authorList>
            <person name="Jinkerson R.E."/>
            <person name="D'Adamo S."/>
            <person name="Posewitz M.C."/>
        </authorList>
    </citation>
    <scope>NUCLEOTIDE SEQUENCE</scope>
    <source>
        <strain evidence="1">GSL018</strain>
    </source>
</reference>
<proteinExistence type="predicted"/>
<protein>
    <submittedName>
        <fullName evidence="1">Uncharacterized protein</fullName>
    </submittedName>
</protein>
<evidence type="ECO:0000313" key="1">
    <source>
        <dbReference type="EMBL" id="JAC80679.1"/>
    </source>
</evidence>
<dbReference type="AlphaFoldDB" id="A0A061SCD7"/>